<keyword evidence="3" id="KW-0479">Metal-binding</keyword>
<dbReference type="AlphaFoldDB" id="A0A1M7XZW0"/>
<dbReference type="Proteomes" id="UP000184603">
    <property type="component" value="Unassembled WGS sequence"/>
</dbReference>
<evidence type="ECO:0000259" key="5">
    <source>
        <dbReference type="Pfam" id="PF01814"/>
    </source>
</evidence>
<dbReference type="PANTHER" id="PTHR37164:SF1">
    <property type="entry name" value="BACTERIOHEMERYTHRIN"/>
    <property type="match status" value="1"/>
</dbReference>
<evidence type="ECO:0000256" key="3">
    <source>
        <dbReference type="ARBA" id="ARBA00022723"/>
    </source>
</evidence>
<accession>A0A1M7XZW0</accession>
<dbReference type="InterPro" id="IPR012827">
    <property type="entry name" value="Hemerythrin_metal-bd"/>
</dbReference>
<dbReference type="NCBIfam" id="NF033749">
    <property type="entry name" value="bact_hemeryth"/>
    <property type="match status" value="1"/>
</dbReference>
<keyword evidence="4" id="KW-0408">Iron</keyword>
<keyword evidence="2" id="KW-0813">Transport</keyword>
<dbReference type="Pfam" id="PF01814">
    <property type="entry name" value="Hemerythrin"/>
    <property type="match status" value="1"/>
</dbReference>
<dbReference type="InterPro" id="IPR050669">
    <property type="entry name" value="Hemerythrin"/>
</dbReference>
<dbReference type="PROSITE" id="PS00550">
    <property type="entry name" value="HEMERYTHRINS"/>
    <property type="match status" value="1"/>
</dbReference>
<dbReference type="RefSeq" id="WP_159441220.1">
    <property type="nucleotide sequence ID" value="NZ_FRFE01000003.1"/>
</dbReference>
<protein>
    <submittedName>
        <fullName evidence="6">Hemerythrin</fullName>
    </submittedName>
</protein>
<evidence type="ECO:0000313" key="7">
    <source>
        <dbReference type="Proteomes" id="UP000184603"/>
    </source>
</evidence>
<keyword evidence="7" id="KW-1185">Reference proteome</keyword>
<dbReference type="PANTHER" id="PTHR37164">
    <property type="entry name" value="BACTERIOHEMERYTHRIN"/>
    <property type="match status" value="1"/>
</dbReference>
<dbReference type="GO" id="GO:0005344">
    <property type="term" value="F:oxygen carrier activity"/>
    <property type="evidence" value="ECO:0007669"/>
    <property type="project" value="UniProtKB-KW"/>
</dbReference>
<dbReference type="EMBL" id="FRFE01000003">
    <property type="protein sequence ID" value="SHO44729.1"/>
    <property type="molecule type" value="Genomic_DNA"/>
</dbReference>
<feature type="domain" description="Hemerythrin-like" evidence="5">
    <location>
        <begin position="13"/>
        <end position="129"/>
    </location>
</feature>
<dbReference type="CDD" id="cd12107">
    <property type="entry name" value="Hemerythrin"/>
    <property type="match status" value="1"/>
</dbReference>
<keyword evidence="2" id="KW-0561">Oxygen transport</keyword>
<dbReference type="STRING" id="1121416.SAMN02745220_00856"/>
<dbReference type="NCBIfam" id="TIGR02481">
    <property type="entry name" value="hemeryth_dom"/>
    <property type="match status" value="1"/>
</dbReference>
<evidence type="ECO:0000313" key="6">
    <source>
        <dbReference type="EMBL" id="SHO44729.1"/>
    </source>
</evidence>
<evidence type="ECO:0000256" key="1">
    <source>
        <dbReference type="ARBA" id="ARBA00010587"/>
    </source>
</evidence>
<gene>
    <name evidence="6" type="ORF">SAMN02745220_00856</name>
</gene>
<dbReference type="InterPro" id="IPR016131">
    <property type="entry name" value="Haemerythrin_Fe_BS"/>
</dbReference>
<dbReference type="Gene3D" id="1.20.120.50">
    <property type="entry name" value="Hemerythrin-like"/>
    <property type="match status" value="1"/>
</dbReference>
<dbReference type="InterPro" id="IPR035938">
    <property type="entry name" value="Hemerythrin-like_sf"/>
</dbReference>
<dbReference type="SUPFAM" id="SSF47188">
    <property type="entry name" value="Hemerythrin-like"/>
    <property type="match status" value="1"/>
</dbReference>
<proteinExistence type="inferred from homology"/>
<evidence type="ECO:0000256" key="2">
    <source>
        <dbReference type="ARBA" id="ARBA00022621"/>
    </source>
</evidence>
<dbReference type="OrthoDB" id="9774644at2"/>
<reference evidence="6 7" key="1">
    <citation type="submission" date="2016-12" db="EMBL/GenBank/DDBJ databases">
        <authorList>
            <person name="Song W.-J."/>
            <person name="Kurnit D.M."/>
        </authorList>
    </citation>
    <scope>NUCLEOTIDE SEQUENCE [LARGE SCALE GENOMIC DNA]</scope>
    <source>
        <strain evidence="6 7">DSM 18488</strain>
    </source>
</reference>
<dbReference type="InterPro" id="IPR012312">
    <property type="entry name" value="Hemerythrin-like"/>
</dbReference>
<name>A0A1M7XZW0_9BACT</name>
<evidence type="ECO:0000256" key="4">
    <source>
        <dbReference type="ARBA" id="ARBA00023004"/>
    </source>
</evidence>
<organism evidence="6 7">
    <name type="scientific">Desulfopila aestuarii DSM 18488</name>
    <dbReference type="NCBI Taxonomy" id="1121416"/>
    <lineage>
        <taxon>Bacteria</taxon>
        <taxon>Pseudomonadati</taxon>
        <taxon>Thermodesulfobacteriota</taxon>
        <taxon>Desulfobulbia</taxon>
        <taxon>Desulfobulbales</taxon>
        <taxon>Desulfocapsaceae</taxon>
        <taxon>Desulfopila</taxon>
    </lineage>
</organism>
<dbReference type="GO" id="GO:0046872">
    <property type="term" value="F:metal ion binding"/>
    <property type="evidence" value="ECO:0007669"/>
    <property type="project" value="UniProtKB-KW"/>
</dbReference>
<comment type="similarity">
    <text evidence="1">Belongs to the hemerythrin family.</text>
</comment>
<sequence length="143" mass="17752">MAQIDWQDNLSVGNDTIDRQHRKWIELYNAFDRVMTDNNPHEARHLKIDSLQLMHEYMLYHFRYEEMLMANHGYPGLAQHWRQHKDFDYKLFAYIRLLETDKLISRSELLDMIHKWLIEHIQQEDQQMQRYFEERSREEESPQ</sequence>